<sequence length="300" mass="34271">MRQCDGTNDNEIELSKTLTLHQTHTALAGAQLYKCTQMDSSTNTFMTRSQHPPKVRNIFAPQSAIKFNDRKWFQTDTSQLYHDTRNRNTSQPRLYSRRHQPLPCCKLSQQQNVRPAKNERRSSAFEIRWFKVHQKAQQEEEANFVIFRKIINKPEMVVSESMFDTPFELPNIAAAIIASVDSKPMALAIRPLTTIHITTVKPIYSHSMPQTLPILPSIPAPSSPSLNTIPIILPINPIPLIPPIHHVIVIHPSPPTLPLLKFTLVHVPIAINLHPTPPTRVLHLLLLRPNRPYDRLRRRG</sequence>
<protein>
    <submittedName>
        <fullName evidence="1">Uncharacterized protein</fullName>
    </submittedName>
</protein>
<feature type="non-terminal residue" evidence="1">
    <location>
        <position position="1"/>
    </location>
</feature>
<proteinExistence type="predicted"/>
<comment type="caution">
    <text evidence="1">The sequence shown here is derived from an EMBL/GenBank/DDBJ whole genome shotgun (WGS) entry which is preliminary data.</text>
</comment>
<evidence type="ECO:0000313" key="2">
    <source>
        <dbReference type="Proteomes" id="UP000257109"/>
    </source>
</evidence>
<evidence type="ECO:0000313" key="1">
    <source>
        <dbReference type="EMBL" id="RDX64916.1"/>
    </source>
</evidence>
<reference evidence="1" key="1">
    <citation type="submission" date="2018-05" db="EMBL/GenBank/DDBJ databases">
        <title>Draft genome of Mucuna pruriens seed.</title>
        <authorList>
            <person name="Nnadi N.E."/>
            <person name="Vos R."/>
            <person name="Hasami M.H."/>
            <person name="Devisetty U.K."/>
            <person name="Aguiy J.C."/>
        </authorList>
    </citation>
    <scope>NUCLEOTIDE SEQUENCE [LARGE SCALE GENOMIC DNA]</scope>
    <source>
        <strain evidence="1">JCA_2017</strain>
    </source>
</reference>
<dbReference type="AlphaFoldDB" id="A0A371EG03"/>
<organism evidence="1 2">
    <name type="scientific">Mucuna pruriens</name>
    <name type="common">Velvet bean</name>
    <name type="synonym">Dolichos pruriens</name>
    <dbReference type="NCBI Taxonomy" id="157652"/>
    <lineage>
        <taxon>Eukaryota</taxon>
        <taxon>Viridiplantae</taxon>
        <taxon>Streptophyta</taxon>
        <taxon>Embryophyta</taxon>
        <taxon>Tracheophyta</taxon>
        <taxon>Spermatophyta</taxon>
        <taxon>Magnoliopsida</taxon>
        <taxon>eudicotyledons</taxon>
        <taxon>Gunneridae</taxon>
        <taxon>Pentapetalae</taxon>
        <taxon>rosids</taxon>
        <taxon>fabids</taxon>
        <taxon>Fabales</taxon>
        <taxon>Fabaceae</taxon>
        <taxon>Papilionoideae</taxon>
        <taxon>50 kb inversion clade</taxon>
        <taxon>NPAAA clade</taxon>
        <taxon>indigoferoid/millettioid clade</taxon>
        <taxon>Phaseoleae</taxon>
        <taxon>Mucuna</taxon>
    </lineage>
</organism>
<dbReference type="EMBL" id="QJKJ01014158">
    <property type="protein sequence ID" value="RDX64916.1"/>
    <property type="molecule type" value="Genomic_DNA"/>
</dbReference>
<name>A0A371EG03_MUCPR</name>
<gene>
    <name evidence="1" type="ORF">CR513_56463</name>
</gene>
<keyword evidence="2" id="KW-1185">Reference proteome</keyword>
<accession>A0A371EG03</accession>
<dbReference type="Proteomes" id="UP000257109">
    <property type="component" value="Unassembled WGS sequence"/>
</dbReference>